<dbReference type="PROSITE" id="PS51273">
    <property type="entry name" value="GATASE_TYPE_1"/>
    <property type="match status" value="1"/>
</dbReference>
<dbReference type="InterPro" id="IPR025777">
    <property type="entry name" value="GMPS_ATP_PPase_dom"/>
</dbReference>
<keyword evidence="4 9" id="KW-0547">Nucleotide-binding</keyword>
<dbReference type="PRINTS" id="PR00097">
    <property type="entry name" value="ANTSNTHASEII"/>
</dbReference>
<dbReference type="InterPro" id="IPR029062">
    <property type="entry name" value="Class_I_gatase-like"/>
</dbReference>
<accession>A0A2H0YRG0</accession>
<evidence type="ECO:0000256" key="7">
    <source>
        <dbReference type="ARBA" id="ARBA00022840"/>
    </source>
</evidence>
<dbReference type="Gene3D" id="3.40.50.880">
    <property type="match status" value="1"/>
</dbReference>
<dbReference type="FunFam" id="3.40.50.880:FF:000001">
    <property type="entry name" value="GMP synthase [glutamine-hydrolyzing]"/>
    <property type="match status" value="1"/>
</dbReference>
<dbReference type="InterPro" id="IPR001674">
    <property type="entry name" value="GMP_synth_C"/>
</dbReference>
<dbReference type="PANTHER" id="PTHR11922:SF2">
    <property type="entry name" value="GMP SYNTHASE [GLUTAMINE-HYDROLYZING]"/>
    <property type="match status" value="1"/>
</dbReference>
<evidence type="ECO:0000256" key="4">
    <source>
        <dbReference type="ARBA" id="ARBA00022741"/>
    </source>
</evidence>
<dbReference type="InterPro" id="IPR022955">
    <property type="entry name" value="GMP_synthase"/>
</dbReference>
<evidence type="ECO:0000259" key="11">
    <source>
        <dbReference type="PROSITE" id="PS51553"/>
    </source>
</evidence>
<feature type="active site" description="Nucleophile" evidence="9">
    <location>
        <position position="79"/>
    </location>
</feature>
<dbReference type="InterPro" id="IPR004739">
    <property type="entry name" value="GMP_synth_GATase"/>
</dbReference>
<dbReference type="Gene3D" id="3.40.50.620">
    <property type="entry name" value="HUPs"/>
    <property type="match status" value="1"/>
</dbReference>
<dbReference type="PANTHER" id="PTHR11922">
    <property type="entry name" value="GMP SYNTHASE-RELATED"/>
    <property type="match status" value="1"/>
</dbReference>
<protein>
    <recommendedName>
        <fullName evidence="9">GMP synthase [glutamine-hydrolyzing]</fullName>
        <ecNumber evidence="9">6.3.5.2</ecNumber>
    </recommendedName>
    <alternativeName>
        <fullName evidence="9">GMP synthetase</fullName>
    </alternativeName>
    <alternativeName>
        <fullName evidence="9">Glutamine amidotransferase</fullName>
    </alternativeName>
</protein>
<feature type="binding site" evidence="10">
    <location>
        <begin position="219"/>
        <end position="225"/>
    </location>
    <ligand>
        <name>ATP</name>
        <dbReference type="ChEBI" id="CHEBI:30616"/>
    </ligand>
</feature>
<dbReference type="GO" id="GO:0005524">
    <property type="term" value="F:ATP binding"/>
    <property type="evidence" value="ECO:0007669"/>
    <property type="project" value="UniProtKB-UniRule"/>
</dbReference>
<dbReference type="PRINTS" id="PR00096">
    <property type="entry name" value="GATASE"/>
</dbReference>
<dbReference type="SUPFAM" id="SSF52317">
    <property type="entry name" value="Class I glutamine amidotransferase-like"/>
    <property type="match status" value="1"/>
</dbReference>
<evidence type="ECO:0000256" key="1">
    <source>
        <dbReference type="ARBA" id="ARBA00002332"/>
    </source>
</evidence>
<feature type="active site" evidence="9">
    <location>
        <position position="166"/>
    </location>
</feature>
<evidence type="ECO:0000256" key="3">
    <source>
        <dbReference type="ARBA" id="ARBA00022598"/>
    </source>
</evidence>
<comment type="catalytic activity">
    <reaction evidence="9">
        <text>XMP + L-glutamine + ATP + H2O = GMP + L-glutamate + AMP + diphosphate + 2 H(+)</text>
        <dbReference type="Rhea" id="RHEA:11680"/>
        <dbReference type="ChEBI" id="CHEBI:15377"/>
        <dbReference type="ChEBI" id="CHEBI:15378"/>
        <dbReference type="ChEBI" id="CHEBI:29985"/>
        <dbReference type="ChEBI" id="CHEBI:30616"/>
        <dbReference type="ChEBI" id="CHEBI:33019"/>
        <dbReference type="ChEBI" id="CHEBI:57464"/>
        <dbReference type="ChEBI" id="CHEBI:58115"/>
        <dbReference type="ChEBI" id="CHEBI:58359"/>
        <dbReference type="ChEBI" id="CHEBI:456215"/>
        <dbReference type="EC" id="6.3.5.2"/>
    </reaction>
</comment>
<dbReference type="CDD" id="cd01742">
    <property type="entry name" value="GATase1_GMP_Synthase"/>
    <property type="match status" value="1"/>
</dbReference>
<comment type="pathway">
    <text evidence="2 9">Purine metabolism; GMP biosynthesis; GMP from XMP (L-Gln route): step 1/1.</text>
</comment>
<evidence type="ECO:0000256" key="2">
    <source>
        <dbReference type="ARBA" id="ARBA00005153"/>
    </source>
</evidence>
<organism evidence="12 13">
    <name type="scientific">Candidatus Kerfeldbacteria bacterium CG08_land_8_20_14_0_20_42_7</name>
    <dbReference type="NCBI Taxonomy" id="2014245"/>
    <lineage>
        <taxon>Bacteria</taxon>
        <taxon>Candidatus Kerfeldiibacteriota</taxon>
    </lineage>
</organism>
<dbReference type="InterPro" id="IPR014729">
    <property type="entry name" value="Rossmann-like_a/b/a_fold"/>
</dbReference>
<dbReference type="Gene3D" id="3.30.300.10">
    <property type="match status" value="1"/>
</dbReference>
<evidence type="ECO:0000256" key="10">
    <source>
        <dbReference type="PROSITE-ProRule" id="PRU00886"/>
    </source>
</evidence>
<dbReference type="AlphaFoldDB" id="A0A2H0YRG0"/>
<evidence type="ECO:0000256" key="6">
    <source>
        <dbReference type="ARBA" id="ARBA00022755"/>
    </source>
</evidence>
<keyword evidence="7 9" id="KW-0067">ATP-binding</keyword>
<keyword evidence="3 9" id="KW-0436">Ligase</keyword>
<dbReference type="Pfam" id="PF03054">
    <property type="entry name" value="tRNA_Me_trans"/>
    <property type="match status" value="1"/>
</dbReference>
<dbReference type="GO" id="GO:0003921">
    <property type="term" value="F:GMP synthase activity"/>
    <property type="evidence" value="ECO:0007669"/>
    <property type="project" value="InterPro"/>
</dbReference>
<dbReference type="EC" id="6.3.5.2" evidence="9"/>
<evidence type="ECO:0000256" key="8">
    <source>
        <dbReference type="ARBA" id="ARBA00022962"/>
    </source>
</evidence>
<proteinExistence type="inferred from homology"/>
<gene>
    <name evidence="9" type="primary">guaA</name>
    <name evidence="12" type="ORF">COT25_04970</name>
</gene>
<dbReference type="NCBIfam" id="TIGR00888">
    <property type="entry name" value="guaA_Nterm"/>
    <property type="match status" value="1"/>
</dbReference>
<dbReference type="NCBIfam" id="NF000848">
    <property type="entry name" value="PRK00074.1"/>
    <property type="match status" value="1"/>
</dbReference>
<keyword evidence="6 9" id="KW-0658">Purine biosynthesis</keyword>
<dbReference type="Pfam" id="PF00958">
    <property type="entry name" value="GMP_synt_C"/>
    <property type="match status" value="1"/>
</dbReference>
<dbReference type="GO" id="GO:0005829">
    <property type="term" value="C:cytosol"/>
    <property type="evidence" value="ECO:0007669"/>
    <property type="project" value="TreeGrafter"/>
</dbReference>
<evidence type="ECO:0000313" key="12">
    <source>
        <dbReference type="EMBL" id="PIS41094.1"/>
    </source>
</evidence>
<feature type="domain" description="GMPS ATP-PPase" evidence="11">
    <location>
        <begin position="192"/>
        <end position="384"/>
    </location>
</feature>
<keyword evidence="8 9" id="KW-0315">Glutamine amidotransferase</keyword>
<dbReference type="InterPro" id="IPR017926">
    <property type="entry name" value="GATASE"/>
</dbReference>
<comment type="caution">
    <text evidence="12">The sequence shown here is derived from an EMBL/GenBank/DDBJ whole genome shotgun (WGS) entry which is preliminary data.</text>
</comment>
<dbReference type="FunFam" id="3.30.300.10:FF:000002">
    <property type="entry name" value="GMP synthase [glutamine-hydrolyzing]"/>
    <property type="match status" value="1"/>
</dbReference>
<keyword evidence="5 9" id="KW-0332">GMP biosynthesis</keyword>
<dbReference type="FunFam" id="3.40.50.620:FF:000001">
    <property type="entry name" value="GMP synthase [glutamine-hydrolyzing]"/>
    <property type="match status" value="1"/>
</dbReference>
<dbReference type="PROSITE" id="PS51553">
    <property type="entry name" value="GMPS_ATP_PPASE"/>
    <property type="match status" value="1"/>
</dbReference>
<dbReference type="SUPFAM" id="SSF54810">
    <property type="entry name" value="GMP synthetase C-terminal dimerisation domain"/>
    <property type="match status" value="1"/>
</dbReference>
<evidence type="ECO:0000313" key="13">
    <source>
        <dbReference type="Proteomes" id="UP000228711"/>
    </source>
</evidence>
<sequence>MTDTIYVLDFGSQYAHLITRRLRELGVFAELVPHTTPLTRLKLAKGIVLSGGPQSVTARGALRVDPKIFTLGIPVLGICYGLQLMAHVLGGSVGKAGKREYGSADVSLIKQNHIFRGLAKKQHTWMSHGDQVTKLPKGFSQTAKSNNCRYAAIAHNTRHLYGLQFHPEVIHTTMGMRMLKNFVQLTGARTTWDMKRFVRYSIDDVKLKVGKDRVVCALSGGVDSSVAATLVHRAIGEQPTCIFVDTGLLRAGEREQVVKTFRGYQRVNLRVIKAEKEFLQVLRGVTDPEVKRKKIGELFIRLFEREAKKIGNAKWLVQGTLYTDVITSGVSIGKTAAVIKSHHNVGGLPKKFGFQLIEPFRELYKDEVRGVGRVLGLPQSVVERQPFPGPGLAVRIIGDVTKEKLAMLRGADKIVREEIDALSKKKRPQQYFAILPTIRSVGVQGDGRTYGYPIIVRAVSTVDFMTADWTRLPEKLLTTISSRITNELQDVNRVVYDITSKPPGTVEWE</sequence>
<dbReference type="NCBIfam" id="TIGR00884">
    <property type="entry name" value="guaA_Cterm"/>
    <property type="match status" value="1"/>
</dbReference>
<comment type="subunit">
    <text evidence="9">Homodimer.</text>
</comment>
<dbReference type="HAMAP" id="MF_00344">
    <property type="entry name" value="GMP_synthase"/>
    <property type="match status" value="1"/>
</dbReference>
<evidence type="ECO:0000256" key="9">
    <source>
        <dbReference type="HAMAP-Rule" id="MF_00344"/>
    </source>
</evidence>
<dbReference type="EMBL" id="PEXV01000157">
    <property type="protein sequence ID" value="PIS41094.1"/>
    <property type="molecule type" value="Genomic_DNA"/>
</dbReference>
<dbReference type="Proteomes" id="UP000228711">
    <property type="component" value="Unassembled WGS sequence"/>
</dbReference>
<name>A0A2H0YRG0_9BACT</name>
<comment type="function">
    <text evidence="1 9">Catalyzes the synthesis of GMP from XMP.</text>
</comment>
<dbReference type="Pfam" id="PF00117">
    <property type="entry name" value="GATase"/>
    <property type="match status" value="1"/>
</dbReference>
<dbReference type="SUPFAM" id="SSF52402">
    <property type="entry name" value="Adenine nucleotide alpha hydrolases-like"/>
    <property type="match status" value="1"/>
</dbReference>
<evidence type="ECO:0000256" key="5">
    <source>
        <dbReference type="ARBA" id="ARBA00022749"/>
    </source>
</evidence>
<feature type="active site" evidence="9">
    <location>
        <position position="168"/>
    </location>
</feature>
<dbReference type="UniPathway" id="UPA00189">
    <property type="reaction ID" value="UER00296"/>
</dbReference>
<reference evidence="13" key="1">
    <citation type="submission" date="2017-09" db="EMBL/GenBank/DDBJ databases">
        <title>Depth-based differentiation of microbial function through sediment-hosted aquifers and enrichment of novel symbionts in the deep terrestrial subsurface.</title>
        <authorList>
            <person name="Probst A.J."/>
            <person name="Ladd B."/>
            <person name="Jarett J.K."/>
            <person name="Geller-Mcgrath D.E."/>
            <person name="Sieber C.M.K."/>
            <person name="Emerson J.B."/>
            <person name="Anantharaman K."/>
            <person name="Thomas B.C."/>
            <person name="Malmstrom R."/>
            <person name="Stieglmeier M."/>
            <person name="Klingl A."/>
            <person name="Woyke T."/>
            <person name="Ryan C.M."/>
            <person name="Banfield J.F."/>
        </authorList>
    </citation>
    <scope>NUCLEOTIDE SEQUENCE [LARGE SCALE GENOMIC DNA]</scope>
</reference>
<dbReference type="CDD" id="cd01997">
    <property type="entry name" value="GMP_synthase_C"/>
    <property type="match status" value="1"/>
</dbReference>